<reference evidence="6 7" key="2">
    <citation type="journal article" date="2016" name="Int. J. Syst. Evol. Microbiol.">
        <title>Flavisolibacter tropicus sp. nov., isolated from tropical soil.</title>
        <authorList>
            <person name="Lee J.J."/>
            <person name="Kang M.S."/>
            <person name="Kim G.S."/>
            <person name="Lee C.S."/>
            <person name="Lim S."/>
            <person name="Lee J."/>
            <person name="Roh S.H."/>
            <person name="Kang H."/>
            <person name="Ha J.M."/>
            <person name="Bae S."/>
            <person name="Jung H.Y."/>
            <person name="Kim M.K."/>
        </authorList>
    </citation>
    <scope>NUCLEOTIDE SEQUENCE [LARGE SCALE GENOMIC DNA]</scope>
    <source>
        <strain evidence="6 7">LCS9</strain>
    </source>
</reference>
<dbReference type="Proteomes" id="UP000077177">
    <property type="component" value="Chromosome"/>
</dbReference>
<evidence type="ECO:0000313" key="7">
    <source>
        <dbReference type="Proteomes" id="UP000077177"/>
    </source>
</evidence>
<feature type="transmembrane region" description="Helical" evidence="5">
    <location>
        <begin position="92"/>
        <end position="111"/>
    </location>
</feature>
<sequence length="121" mass="13727">MDRSYLGHSENTIQPVSDNERMLGVLSHALTLIASFVAPLIIYILKKDESMFVREHAKESLNFQLTLMLAYFIGFILIFVVIGIILLPLIGIVQLVLVVIATINAADNKLYRYPFCIRFIN</sequence>
<evidence type="ECO:0000256" key="3">
    <source>
        <dbReference type="ARBA" id="ARBA00022989"/>
    </source>
</evidence>
<dbReference type="STRING" id="1492898.SY85_20820"/>
<keyword evidence="4 5" id="KW-0472">Membrane</keyword>
<name>A0A172U0P0_9BACT</name>
<accession>A0A172U0P0</accession>
<keyword evidence="3 5" id="KW-1133">Transmembrane helix</keyword>
<dbReference type="AlphaFoldDB" id="A0A172U0P0"/>
<protein>
    <recommendedName>
        <fullName evidence="8">tRNA modification GTPase</fullName>
    </recommendedName>
</protein>
<evidence type="ECO:0000256" key="4">
    <source>
        <dbReference type="ARBA" id="ARBA00023136"/>
    </source>
</evidence>
<keyword evidence="7" id="KW-1185">Reference proteome</keyword>
<proteinExistence type="predicted"/>
<gene>
    <name evidence="6" type="ORF">SY85_20820</name>
</gene>
<dbReference type="InterPro" id="IPR019109">
    <property type="entry name" value="MamF_MmsF"/>
</dbReference>
<evidence type="ECO:0000256" key="5">
    <source>
        <dbReference type="SAM" id="Phobius"/>
    </source>
</evidence>
<dbReference type="EMBL" id="CP011390">
    <property type="protein sequence ID" value="ANE52557.1"/>
    <property type="molecule type" value="Genomic_DNA"/>
</dbReference>
<feature type="transmembrane region" description="Helical" evidence="5">
    <location>
        <begin position="65"/>
        <end position="86"/>
    </location>
</feature>
<dbReference type="KEGG" id="fla:SY85_20820"/>
<dbReference type="RefSeq" id="WP_066407247.1">
    <property type="nucleotide sequence ID" value="NZ_CP011390.1"/>
</dbReference>
<evidence type="ECO:0000313" key="6">
    <source>
        <dbReference type="EMBL" id="ANE52557.1"/>
    </source>
</evidence>
<evidence type="ECO:0000256" key="2">
    <source>
        <dbReference type="ARBA" id="ARBA00022692"/>
    </source>
</evidence>
<reference evidence="7" key="1">
    <citation type="submission" date="2015-01" db="EMBL/GenBank/DDBJ databases">
        <title>Flavisolibacter sp./LCS9/ whole genome sequencing.</title>
        <authorList>
            <person name="Kim M.K."/>
            <person name="Srinivasan S."/>
            <person name="Lee J.-J."/>
        </authorList>
    </citation>
    <scope>NUCLEOTIDE SEQUENCE [LARGE SCALE GENOMIC DNA]</scope>
    <source>
        <strain evidence="7">LCS9</strain>
    </source>
</reference>
<feature type="transmembrane region" description="Helical" evidence="5">
    <location>
        <begin position="25"/>
        <end position="45"/>
    </location>
</feature>
<evidence type="ECO:0008006" key="8">
    <source>
        <dbReference type="Google" id="ProtNLM"/>
    </source>
</evidence>
<organism evidence="6 7">
    <name type="scientific">Flavisolibacter tropicus</name>
    <dbReference type="NCBI Taxonomy" id="1492898"/>
    <lineage>
        <taxon>Bacteria</taxon>
        <taxon>Pseudomonadati</taxon>
        <taxon>Bacteroidota</taxon>
        <taxon>Chitinophagia</taxon>
        <taxon>Chitinophagales</taxon>
        <taxon>Chitinophagaceae</taxon>
        <taxon>Flavisolibacter</taxon>
    </lineage>
</organism>
<dbReference type="Pfam" id="PF09685">
    <property type="entry name" value="MamF_MmsF"/>
    <property type="match status" value="1"/>
</dbReference>
<keyword evidence="2 5" id="KW-0812">Transmembrane</keyword>
<dbReference type="OrthoDB" id="9808930at2"/>
<evidence type="ECO:0000256" key="1">
    <source>
        <dbReference type="ARBA" id="ARBA00004141"/>
    </source>
</evidence>
<comment type="subcellular location">
    <subcellularLocation>
        <location evidence="1">Membrane</location>
        <topology evidence="1">Multi-pass membrane protein</topology>
    </subcellularLocation>
</comment>